<comment type="caution">
    <text evidence="8">The sequence shown here is derived from an EMBL/GenBank/DDBJ whole genome shotgun (WGS) entry which is preliminary data.</text>
</comment>
<dbReference type="Gene3D" id="1.20.1250.20">
    <property type="entry name" value="MFS general substrate transporter like domains"/>
    <property type="match status" value="2"/>
</dbReference>
<keyword evidence="2" id="KW-0813">Transport</keyword>
<dbReference type="PROSITE" id="PS50850">
    <property type="entry name" value="MFS"/>
    <property type="match status" value="1"/>
</dbReference>
<feature type="transmembrane region" description="Helical" evidence="6">
    <location>
        <begin position="265"/>
        <end position="282"/>
    </location>
</feature>
<feature type="transmembrane region" description="Helical" evidence="6">
    <location>
        <begin position="321"/>
        <end position="344"/>
    </location>
</feature>
<evidence type="ECO:0000313" key="9">
    <source>
        <dbReference type="Proteomes" id="UP001597541"/>
    </source>
</evidence>
<dbReference type="PANTHER" id="PTHR23537">
    <property type="match status" value="1"/>
</dbReference>
<keyword evidence="3 6" id="KW-0812">Transmembrane</keyword>
<dbReference type="PANTHER" id="PTHR23537:SF1">
    <property type="entry name" value="SUGAR TRANSPORTER"/>
    <property type="match status" value="1"/>
</dbReference>
<proteinExistence type="predicted"/>
<feature type="transmembrane region" description="Helical" evidence="6">
    <location>
        <begin position="350"/>
        <end position="372"/>
    </location>
</feature>
<name>A0ABW5PJL6_9BACL</name>
<gene>
    <name evidence="8" type="ORF">ACFSUF_20670</name>
</gene>
<feature type="transmembrane region" description="Helical" evidence="6">
    <location>
        <begin position="7"/>
        <end position="27"/>
    </location>
</feature>
<feature type="transmembrane region" description="Helical" evidence="6">
    <location>
        <begin position="288"/>
        <end position="309"/>
    </location>
</feature>
<evidence type="ECO:0000256" key="2">
    <source>
        <dbReference type="ARBA" id="ARBA00022448"/>
    </source>
</evidence>
<organism evidence="8 9">
    <name type="scientific">Paenibacillus gansuensis</name>
    <dbReference type="NCBI Taxonomy" id="306542"/>
    <lineage>
        <taxon>Bacteria</taxon>
        <taxon>Bacillati</taxon>
        <taxon>Bacillota</taxon>
        <taxon>Bacilli</taxon>
        <taxon>Bacillales</taxon>
        <taxon>Paenibacillaceae</taxon>
        <taxon>Paenibacillus</taxon>
    </lineage>
</organism>
<feature type="transmembrane region" description="Helical" evidence="6">
    <location>
        <begin position="234"/>
        <end position="253"/>
    </location>
</feature>
<sequence length="377" mass="39873">MGKNKVIVLLGGIAALMVAMGIGRFAFTPILPLMLDHDLFSAAGAGYLAASNNLGYLIGALVLTLIQIKNRSQLLLIGLLVSMATTWGMGESFNLDGWLSLRFLSGFASAVVFVIASSIVLERLSQLQVGVYYGGVGMGILLAGLSVPLLGDWIHAWKGLGVMSMILSLASWMSLREPHTDRNTINVPPSHHPSALRRILIWLMVAYGLEGLGYVVTGTYLVDFAKTIFNIPNIASLSWILVGIAAAPSCVAWSMLASKWGKKRMLTVAMLLQSIGIVIVLIPFTATLVAGALLFGATFMGITTLSVGYAKGLYPQNNRKIIGLLTTFFGLGQIFGPLIAGLLISGNGGYHTALVGAAVIVFLGAVSLPLGIGRRTV</sequence>
<keyword evidence="4 6" id="KW-1133">Transmembrane helix</keyword>
<feature type="transmembrane region" description="Helical" evidence="6">
    <location>
        <begin position="73"/>
        <end position="90"/>
    </location>
</feature>
<keyword evidence="9" id="KW-1185">Reference proteome</keyword>
<dbReference type="Proteomes" id="UP001597541">
    <property type="component" value="Unassembled WGS sequence"/>
</dbReference>
<evidence type="ECO:0000256" key="6">
    <source>
        <dbReference type="SAM" id="Phobius"/>
    </source>
</evidence>
<reference evidence="9" key="1">
    <citation type="journal article" date="2019" name="Int. J. Syst. Evol. Microbiol.">
        <title>The Global Catalogue of Microorganisms (GCM) 10K type strain sequencing project: providing services to taxonomists for standard genome sequencing and annotation.</title>
        <authorList>
            <consortium name="The Broad Institute Genomics Platform"/>
            <consortium name="The Broad Institute Genome Sequencing Center for Infectious Disease"/>
            <person name="Wu L."/>
            <person name="Ma J."/>
        </authorList>
    </citation>
    <scope>NUCLEOTIDE SEQUENCE [LARGE SCALE GENOMIC DNA]</scope>
    <source>
        <strain evidence="9">KCTC 3950</strain>
    </source>
</reference>
<evidence type="ECO:0000256" key="4">
    <source>
        <dbReference type="ARBA" id="ARBA00022989"/>
    </source>
</evidence>
<evidence type="ECO:0000256" key="1">
    <source>
        <dbReference type="ARBA" id="ARBA00004651"/>
    </source>
</evidence>
<dbReference type="EMBL" id="JBHUME010000014">
    <property type="protein sequence ID" value="MFD2614833.1"/>
    <property type="molecule type" value="Genomic_DNA"/>
</dbReference>
<dbReference type="SUPFAM" id="SSF103473">
    <property type="entry name" value="MFS general substrate transporter"/>
    <property type="match status" value="1"/>
</dbReference>
<evidence type="ECO:0000256" key="3">
    <source>
        <dbReference type="ARBA" id="ARBA00022692"/>
    </source>
</evidence>
<feature type="transmembrane region" description="Helical" evidence="6">
    <location>
        <begin position="156"/>
        <end position="175"/>
    </location>
</feature>
<dbReference type="InterPro" id="IPR010645">
    <property type="entry name" value="MFS_4"/>
</dbReference>
<evidence type="ECO:0000259" key="7">
    <source>
        <dbReference type="PROSITE" id="PS50850"/>
    </source>
</evidence>
<evidence type="ECO:0000256" key="5">
    <source>
        <dbReference type="ARBA" id="ARBA00023136"/>
    </source>
</evidence>
<feature type="domain" description="Major facilitator superfamily (MFS) profile" evidence="7">
    <location>
        <begin position="7"/>
        <end position="376"/>
    </location>
</feature>
<dbReference type="InterPro" id="IPR036259">
    <property type="entry name" value="MFS_trans_sf"/>
</dbReference>
<feature type="transmembrane region" description="Helical" evidence="6">
    <location>
        <begin position="47"/>
        <end position="66"/>
    </location>
</feature>
<dbReference type="InterPro" id="IPR020846">
    <property type="entry name" value="MFS_dom"/>
</dbReference>
<feature type="transmembrane region" description="Helical" evidence="6">
    <location>
        <begin position="102"/>
        <end position="121"/>
    </location>
</feature>
<accession>A0ABW5PJL6</accession>
<keyword evidence="5 6" id="KW-0472">Membrane</keyword>
<evidence type="ECO:0000313" key="8">
    <source>
        <dbReference type="EMBL" id="MFD2614833.1"/>
    </source>
</evidence>
<comment type="subcellular location">
    <subcellularLocation>
        <location evidence="1">Cell membrane</location>
        <topology evidence="1">Multi-pass membrane protein</topology>
    </subcellularLocation>
</comment>
<dbReference type="RefSeq" id="WP_377606125.1">
    <property type="nucleotide sequence ID" value="NZ_JBHUME010000014.1"/>
</dbReference>
<protein>
    <submittedName>
        <fullName evidence="8">YbfB/YjiJ family MFS transporter</fullName>
    </submittedName>
</protein>
<feature type="transmembrane region" description="Helical" evidence="6">
    <location>
        <begin position="199"/>
        <end position="222"/>
    </location>
</feature>
<dbReference type="Pfam" id="PF06779">
    <property type="entry name" value="MFS_4"/>
    <property type="match status" value="1"/>
</dbReference>
<feature type="transmembrane region" description="Helical" evidence="6">
    <location>
        <begin position="130"/>
        <end position="150"/>
    </location>
</feature>